<dbReference type="AlphaFoldDB" id="A0A9D1VBB8"/>
<organism evidence="1 2">
    <name type="scientific">Candidatus Akkermansia intestinigallinarum</name>
    <dbReference type="NCBI Taxonomy" id="2838431"/>
    <lineage>
        <taxon>Bacteria</taxon>
        <taxon>Pseudomonadati</taxon>
        <taxon>Verrucomicrobiota</taxon>
        <taxon>Verrucomicrobiia</taxon>
        <taxon>Verrucomicrobiales</taxon>
        <taxon>Akkermansiaceae</taxon>
        <taxon>Akkermansia</taxon>
    </lineage>
</organism>
<comment type="caution">
    <text evidence="1">The sequence shown here is derived from an EMBL/GenBank/DDBJ whole genome shotgun (WGS) entry which is preliminary data.</text>
</comment>
<reference evidence="1" key="1">
    <citation type="journal article" date="2021" name="PeerJ">
        <title>Extensive microbial diversity within the chicken gut microbiome revealed by metagenomics and culture.</title>
        <authorList>
            <person name="Gilroy R."/>
            <person name="Ravi A."/>
            <person name="Getino M."/>
            <person name="Pursley I."/>
            <person name="Horton D.L."/>
            <person name="Alikhan N.F."/>
            <person name="Baker D."/>
            <person name="Gharbi K."/>
            <person name="Hall N."/>
            <person name="Watson M."/>
            <person name="Adriaenssens E.M."/>
            <person name="Foster-Nyarko E."/>
            <person name="Jarju S."/>
            <person name="Secka A."/>
            <person name="Antonio M."/>
            <person name="Oren A."/>
            <person name="Chaudhuri R.R."/>
            <person name="La Ragione R."/>
            <person name="Hildebrand F."/>
            <person name="Pallen M.J."/>
        </authorList>
    </citation>
    <scope>NUCLEOTIDE SEQUENCE</scope>
    <source>
        <strain evidence="1">14975</strain>
    </source>
</reference>
<sequence>MFYKPKVRGGSAFTAIAESTAPRPRNSSAAGVVPPAAVSRTAVRDAAPLPPEKGASFVNVISRYEAKILAKGAFL</sequence>
<gene>
    <name evidence="1" type="ORF">H9862_04470</name>
</gene>
<protein>
    <submittedName>
        <fullName evidence="1">Uncharacterized protein</fullName>
    </submittedName>
</protein>
<accession>A0A9D1VBB8</accession>
<dbReference type="EMBL" id="DXFQ01000075">
    <property type="protein sequence ID" value="HIX19842.1"/>
    <property type="molecule type" value="Genomic_DNA"/>
</dbReference>
<proteinExistence type="predicted"/>
<dbReference type="Proteomes" id="UP000823964">
    <property type="component" value="Unassembled WGS sequence"/>
</dbReference>
<name>A0A9D1VBB8_9BACT</name>
<evidence type="ECO:0000313" key="1">
    <source>
        <dbReference type="EMBL" id="HIX19842.1"/>
    </source>
</evidence>
<reference evidence="1" key="2">
    <citation type="submission" date="2021-04" db="EMBL/GenBank/DDBJ databases">
        <authorList>
            <person name="Gilroy R."/>
        </authorList>
    </citation>
    <scope>NUCLEOTIDE SEQUENCE</scope>
    <source>
        <strain evidence="1">14975</strain>
    </source>
</reference>
<evidence type="ECO:0000313" key="2">
    <source>
        <dbReference type="Proteomes" id="UP000823964"/>
    </source>
</evidence>